<evidence type="ECO:0000256" key="3">
    <source>
        <dbReference type="SAM" id="Phobius"/>
    </source>
</evidence>
<feature type="region of interest" description="Disordered" evidence="2">
    <location>
        <begin position="39"/>
        <end position="63"/>
    </location>
</feature>
<dbReference type="InterPro" id="IPR019734">
    <property type="entry name" value="TPR_rpt"/>
</dbReference>
<feature type="transmembrane region" description="Helical" evidence="3">
    <location>
        <begin position="159"/>
        <end position="181"/>
    </location>
</feature>
<evidence type="ECO:0000256" key="2">
    <source>
        <dbReference type="SAM" id="MobiDB-lite"/>
    </source>
</evidence>
<feature type="compositionally biased region" description="Acidic residues" evidence="2">
    <location>
        <begin position="39"/>
        <end position="49"/>
    </location>
</feature>
<dbReference type="SUPFAM" id="SSF48452">
    <property type="entry name" value="TPR-like"/>
    <property type="match status" value="1"/>
</dbReference>
<dbReference type="PANTHER" id="PTHR31859">
    <property type="entry name" value="TETRATRICOPEPTIDE REPEAT PROTEIN 39 FAMILY MEMBER"/>
    <property type="match status" value="1"/>
</dbReference>
<accession>A0A7G2CG97</accession>
<dbReference type="PANTHER" id="PTHR31859:SF19">
    <property type="entry name" value="TETRATRICOPEPTIDE REPEAT DOMAIN 39B"/>
    <property type="match status" value="1"/>
</dbReference>
<evidence type="ECO:0000256" key="1">
    <source>
        <dbReference type="PROSITE-ProRule" id="PRU00339"/>
    </source>
</evidence>
<dbReference type="AlphaFoldDB" id="A0A7G2CG97"/>
<dbReference type="PROSITE" id="PS50005">
    <property type="entry name" value="TPR"/>
    <property type="match status" value="1"/>
</dbReference>
<keyword evidence="3" id="KW-0472">Membrane</keyword>
<feature type="transmembrane region" description="Helical" evidence="3">
    <location>
        <begin position="205"/>
        <end position="227"/>
    </location>
</feature>
<organism evidence="4 5">
    <name type="scientific">Angomonas deanei</name>
    <dbReference type="NCBI Taxonomy" id="59799"/>
    <lineage>
        <taxon>Eukaryota</taxon>
        <taxon>Discoba</taxon>
        <taxon>Euglenozoa</taxon>
        <taxon>Kinetoplastea</taxon>
        <taxon>Metakinetoplastina</taxon>
        <taxon>Trypanosomatida</taxon>
        <taxon>Trypanosomatidae</taxon>
        <taxon>Strigomonadinae</taxon>
        <taxon>Angomonas</taxon>
    </lineage>
</organism>
<proteinExistence type="predicted"/>
<dbReference type="Gene3D" id="1.25.40.10">
    <property type="entry name" value="Tetratricopeptide repeat domain"/>
    <property type="match status" value="1"/>
</dbReference>
<dbReference type="Pfam" id="PF10300">
    <property type="entry name" value="Iml2-TPR_39"/>
    <property type="match status" value="1"/>
</dbReference>
<keyword evidence="1" id="KW-0802">TPR repeat</keyword>
<dbReference type="Proteomes" id="UP000515908">
    <property type="component" value="Chromosome 10"/>
</dbReference>
<dbReference type="VEuPathDB" id="TriTrypDB:ADEAN_000538000"/>
<feature type="compositionally biased region" description="Basic and acidic residues" evidence="2">
    <location>
        <begin position="50"/>
        <end position="63"/>
    </location>
</feature>
<reference evidence="4 5" key="1">
    <citation type="submission" date="2020-08" db="EMBL/GenBank/DDBJ databases">
        <authorList>
            <person name="Newling K."/>
            <person name="Davey J."/>
            <person name="Forrester S."/>
        </authorList>
    </citation>
    <scope>NUCLEOTIDE SEQUENCE [LARGE SCALE GENOMIC DNA]</scope>
    <source>
        <strain evidence="5">Crithidia deanei Carvalho (ATCC PRA-265)</strain>
    </source>
</reference>
<evidence type="ECO:0008006" key="6">
    <source>
        <dbReference type="Google" id="ProtNLM"/>
    </source>
</evidence>
<keyword evidence="3" id="KW-1133">Transmembrane helix</keyword>
<dbReference type="OrthoDB" id="2154985at2759"/>
<keyword evidence="3" id="KW-0812">Transmembrane</keyword>
<name>A0A7G2CG97_9TRYP</name>
<evidence type="ECO:0000313" key="4">
    <source>
        <dbReference type="EMBL" id="CAD2217894.1"/>
    </source>
</evidence>
<keyword evidence="5" id="KW-1185">Reference proteome</keyword>
<sequence>MQIIKELMSSQNDKREATLEFYKIADTLASATKYNEPMFEVDDEDEVPDSPEKDALKSKRELAKEKKKKKKAFKSNLKAAEKSGQSFNDIWKLECDVIYADALLVRAIIQLMMNSYLKGGINLRKAWGCYHTLIDIVEKDTEKRIPRELEMCIKFGAGLFYTFLALVPANLMKLLSIIGFISDKDLGEQYLTEVFESNSIRSPHAALILCTLYLFLPTGLGDVNVALDRAKRVLETMNERYPQNTYFFGYSNFYYRKRGDTAPAVNCITVAADNAERVGLVPLLIRYLHADTLFMDQQWKDALQKYLALLDYFKKENITFAYTGQIVLSVAACYVMTGNSKEAMSWIQKVQTMFNPKSKNDSVSPRFAKRVIANPRLLPLSAVYMLYINRDLAHMNNEQGLRVKSEMKRVIEGADLSGPEAENMRDLFFGVIEKGIDNKEEAAKLFKGIISKEKTIPQELMILPFTYYELGELEYRRGDLKKAKELFEKGSKIKGDGNDTLSNRYSIALKQLKRKMEESTK</sequence>
<evidence type="ECO:0000313" key="5">
    <source>
        <dbReference type="Proteomes" id="UP000515908"/>
    </source>
</evidence>
<feature type="repeat" description="TPR" evidence="1">
    <location>
        <begin position="464"/>
        <end position="497"/>
    </location>
</feature>
<dbReference type="InterPro" id="IPR011990">
    <property type="entry name" value="TPR-like_helical_dom_sf"/>
</dbReference>
<dbReference type="InterPro" id="IPR019412">
    <property type="entry name" value="IML2/TPR_39"/>
</dbReference>
<gene>
    <name evidence="4" type="ORF">ADEAN_000538000</name>
</gene>
<protein>
    <recommendedName>
        <fullName evidence="6">Tetratricopeptide repeat</fullName>
    </recommendedName>
</protein>
<dbReference type="EMBL" id="LR877154">
    <property type="protein sequence ID" value="CAD2217894.1"/>
    <property type="molecule type" value="Genomic_DNA"/>
</dbReference>